<dbReference type="PANTHER" id="PTHR11636:SF76">
    <property type="entry name" value="PROTEIN NUBBIN"/>
    <property type="match status" value="1"/>
</dbReference>
<reference evidence="5" key="1">
    <citation type="journal article" date="2011" name="Genome Biol.">
        <title>The draft genome of the carcinogenic human liver fluke Clonorchis sinensis.</title>
        <authorList>
            <person name="Wang X."/>
            <person name="Chen W."/>
            <person name="Huang Y."/>
            <person name="Sun J."/>
            <person name="Men J."/>
            <person name="Liu H."/>
            <person name="Luo F."/>
            <person name="Guo L."/>
            <person name="Lv X."/>
            <person name="Deng C."/>
            <person name="Zhou C."/>
            <person name="Fan Y."/>
            <person name="Li X."/>
            <person name="Huang L."/>
            <person name="Hu Y."/>
            <person name="Liang C."/>
            <person name="Hu X."/>
            <person name="Xu J."/>
            <person name="Yu X."/>
        </authorList>
    </citation>
    <scope>NUCLEOTIDE SEQUENCE [LARGE SCALE GENOMIC DNA]</scope>
    <source>
        <strain evidence="5">Henan</strain>
    </source>
</reference>
<dbReference type="GO" id="GO:0000981">
    <property type="term" value="F:DNA-binding transcription factor activity, RNA polymerase II-specific"/>
    <property type="evidence" value="ECO:0007669"/>
    <property type="project" value="TreeGrafter"/>
</dbReference>
<dbReference type="STRING" id="79923.G7YDG8"/>
<dbReference type="AlphaFoldDB" id="G7YDG8"/>
<evidence type="ECO:0000313" key="5">
    <source>
        <dbReference type="EMBL" id="GAA51002.1"/>
    </source>
</evidence>
<keyword evidence="6" id="KW-1185">Reference proteome</keyword>
<evidence type="ECO:0000256" key="3">
    <source>
        <dbReference type="ARBA" id="ARBA00023155"/>
    </source>
</evidence>
<evidence type="ECO:0000256" key="1">
    <source>
        <dbReference type="ARBA" id="ARBA00004123"/>
    </source>
</evidence>
<evidence type="ECO:0000256" key="2">
    <source>
        <dbReference type="ARBA" id="ARBA00023125"/>
    </source>
</evidence>
<dbReference type="PRINTS" id="PR00028">
    <property type="entry name" value="POUDOMAIN"/>
</dbReference>
<dbReference type="GO" id="GO:0005634">
    <property type="term" value="C:nucleus"/>
    <property type="evidence" value="ECO:0007669"/>
    <property type="project" value="UniProtKB-SubCell"/>
</dbReference>
<dbReference type="InParanoid" id="G7YDG8"/>
<dbReference type="InterPro" id="IPR013847">
    <property type="entry name" value="POU"/>
</dbReference>
<proteinExistence type="predicted"/>
<dbReference type="InterPro" id="IPR000327">
    <property type="entry name" value="POU_dom"/>
</dbReference>
<dbReference type="Pfam" id="PF00157">
    <property type="entry name" value="Pou"/>
    <property type="match status" value="1"/>
</dbReference>
<dbReference type="PROSITE" id="PS51179">
    <property type="entry name" value="POU_3"/>
    <property type="match status" value="1"/>
</dbReference>
<dbReference type="GO" id="GO:0000978">
    <property type="term" value="F:RNA polymerase II cis-regulatory region sequence-specific DNA binding"/>
    <property type="evidence" value="ECO:0007669"/>
    <property type="project" value="TreeGrafter"/>
</dbReference>
<organism evidence="5 6">
    <name type="scientific">Clonorchis sinensis</name>
    <name type="common">Chinese liver fluke</name>
    <dbReference type="NCBI Taxonomy" id="79923"/>
    <lineage>
        <taxon>Eukaryota</taxon>
        <taxon>Metazoa</taxon>
        <taxon>Spiralia</taxon>
        <taxon>Lophotrochozoa</taxon>
        <taxon>Platyhelminthes</taxon>
        <taxon>Trematoda</taxon>
        <taxon>Digenea</taxon>
        <taxon>Opisthorchiida</taxon>
        <taxon>Opisthorchiata</taxon>
        <taxon>Opisthorchiidae</taxon>
        <taxon>Clonorchis</taxon>
    </lineage>
</organism>
<dbReference type="InterPro" id="IPR050255">
    <property type="entry name" value="POU_domain_TF"/>
</dbReference>
<name>G7YDG8_CLOSI</name>
<evidence type="ECO:0000256" key="4">
    <source>
        <dbReference type="ARBA" id="ARBA00023242"/>
    </source>
</evidence>
<dbReference type="InterPro" id="IPR010982">
    <property type="entry name" value="Lambda_DNA-bd_dom_sf"/>
</dbReference>
<protein>
    <submittedName>
        <fullName evidence="5">POU domain class 2 transcription factor 1</fullName>
    </submittedName>
</protein>
<accession>G7YDG8</accession>
<keyword evidence="2" id="KW-0238">DNA-binding</keyword>
<comment type="subcellular location">
    <subcellularLocation>
        <location evidence="1">Nucleus</location>
    </subcellularLocation>
</comment>
<sequence length="360" mass="40796">MKAITSKLIVIIIDSVISMFNTDDSLPLSNKSWLYGSETSVLNTVDVLNAVDDDDDAWLSFPYVLYHRLGTLKDMTAALAIAVSQTSNVKALRSRNRKELMNELLRKMTHAFAGEAPELAPLLKPDTEFFLKTRVIKPLQTMFRRAHTRLDPSTIRRVFQTPKFDFPTNPGDLCQLEEFTEAFVQKRIALNLSQKMVARSLKQLYGINRSASFISRIERLDIGLSHYLSVYPVLLQWLKDTEDPETCEDIIRTAVGSQSSDSSTLVPSDQRNQPTAPMTFTKQRFRKTLSTEMKKALEEAFVKVSRNQSSGLDAQSTWISDRTVALLKSRRNIAAGPEHNLMRRIIGLKVKLSVRADREV</sequence>
<keyword evidence="4" id="KW-0539">Nucleus</keyword>
<keyword evidence="3" id="KW-0371">Homeobox</keyword>
<dbReference type="Proteomes" id="UP000008909">
    <property type="component" value="Unassembled WGS sequence"/>
</dbReference>
<reference key="2">
    <citation type="submission" date="2011-10" db="EMBL/GenBank/DDBJ databases">
        <title>The genome and transcriptome sequence of Clonorchis sinensis provide insights into the carcinogenic liver fluke.</title>
        <authorList>
            <person name="Wang X."/>
            <person name="Huang Y."/>
            <person name="Chen W."/>
            <person name="Liu H."/>
            <person name="Guo L."/>
            <person name="Chen Y."/>
            <person name="Luo F."/>
            <person name="Zhou W."/>
            <person name="Sun J."/>
            <person name="Mao Q."/>
            <person name="Liang P."/>
            <person name="Zhou C."/>
            <person name="Tian Y."/>
            <person name="Men J."/>
            <person name="Lv X."/>
            <person name="Huang L."/>
            <person name="Zhou J."/>
            <person name="Hu Y."/>
            <person name="Li R."/>
            <person name="Zhang F."/>
            <person name="Lei H."/>
            <person name="Li X."/>
            <person name="Hu X."/>
            <person name="Liang C."/>
            <person name="Xu J."/>
            <person name="Wu Z."/>
            <person name="Yu X."/>
        </authorList>
    </citation>
    <scope>NUCLEOTIDE SEQUENCE</scope>
    <source>
        <strain>Henan</strain>
    </source>
</reference>
<gene>
    <name evidence="5" type="ORF">CLF_105371</name>
</gene>
<dbReference type="SMART" id="SM00352">
    <property type="entry name" value="POU"/>
    <property type="match status" value="1"/>
</dbReference>
<dbReference type="PANTHER" id="PTHR11636">
    <property type="entry name" value="POU DOMAIN"/>
    <property type="match status" value="1"/>
</dbReference>
<dbReference type="Gene3D" id="1.10.260.40">
    <property type="entry name" value="lambda repressor-like DNA-binding domains"/>
    <property type="match status" value="1"/>
</dbReference>
<evidence type="ECO:0000313" key="6">
    <source>
        <dbReference type="Proteomes" id="UP000008909"/>
    </source>
</evidence>
<dbReference type="EMBL" id="DF143102">
    <property type="protein sequence ID" value="GAA51002.1"/>
    <property type="molecule type" value="Genomic_DNA"/>
</dbReference>
<dbReference type="SUPFAM" id="SSF47413">
    <property type="entry name" value="lambda repressor-like DNA-binding domains"/>
    <property type="match status" value="1"/>
</dbReference>